<evidence type="ECO:0000313" key="4">
    <source>
        <dbReference type="WBParaSite" id="ASIM_0000326801-mRNA-1"/>
    </source>
</evidence>
<evidence type="ECO:0000313" key="2">
    <source>
        <dbReference type="EMBL" id="VDK21153.1"/>
    </source>
</evidence>
<dbReference type="Proteomes" id="UP000267096">
    <property type="component" value="Unassembled WGS sequence"/>
</dbReference>
<gene>
    <name evidence="2" type="ORF">ASIM_LOCUS3110</name>
</gene>
<dbReference type="Pfam" id="PF12215">
    <property type="entry name" value="Glyco_hydr_116N"/>
    <property type="match status" value="1"/>
</dbReference>
<dbReference type="EMBL" id="UYRR01004595">
    <property type="protein sequence ID" value="VDK21153.1"/>
    <property type="molecule type" value="Genomic_DNA"/>
</dbReference>
<dbReference type="PANTHER" id="PTHR12654:SF0">
    <property type="entry name" value="NON-LYSOSOMAL GLUCOSYLCERAMIDASE"/>
    <property type="match status" value="1"/>
</dbReference>
<evidence type="ECO:0000313" key="3">
    <source>
        <dbReference type="Proteomes" id="UP000267096"/>
    </source>
</evidence>
<dbReference type="InterPro" id="IPR052566">
    <property type="entry name" value="Non-lysos_glucosylceramidase"/>
</dbReference>
<dbReference type="GO" id="GO:0008422">
    <property type="term" value="F:beta-glucosidase activity"/>
    <property type="evidence" value="ECO:0007669"/>
    <property type="project" value="TreeGrafter"/>
</dbReference>
<dbReference type="OrthoDB" id="5809959at2759"/>
<evidence type="ECO:0000259" key="1">
    <source>
        <dbReference type="Pfam" id="PF12215"/>
    </source>
</evidence>
<dbReference type="WBParaSite" id="ASIM_0000326801-mRNA-1">
    <property type="protein sequence ID" value="ASIM_0000326801-mRNA-1"/>
    <property type="gene ID" value="ASIM_0000326801"/>
</dbReference>
<proteinExistence type="predicted"/>
<protein>
    <submittedName>
        <fullName evidence="4">Glyco_hydr_116N domain-containing protein</fullName>
    </submittedName>
</protein>
<accession>A0A0M3J6S7</accession>
<name>A0A0M3J6S7_ANISI</name>
<keyword evidence="3" id="KW-1185">Reference proteome</keyword>
<organism evidence="4">
    <name type="scientific">Anisakis simplex</name>
    <name type="common">Herring worm</name>
    <dbReference type="NCBI Taxonomy" id="6269"/>
    <lineage>
        <taxon>Eukaryota</taxon>
        <taxon>Metazoa</taxon>
        <taxon>Ecdysozoa</taxon>
        <taxon>Nematoda</taxon>
        <taxon>Chromadorea</taxon>
        <taxon>Rhabditida</taxon>
        <taxon>Spirurina</taxon>
        <taxon>Ascaridomorpha</taxon>
        <taxon>Ascaridoidea</taxon>
        <taxon>Anisakidae</taxon>
        <taxon>Anisakis</taxon>
        <taxon>Anisakis simplex complex</taxon>
    </lineage>
</organism>
<sequence length="128" mass="14498">MDGPGWKVRGDFVAPDAENIGSFVPRMKHIIKALPMLFRYFVYMFVSWWKGNDIFINALRTMRKNSFYGERSFEIDEDLGVPCGGIGCGAIGRDFRGGFCKYSLLPGIVEQHVEGIKANQVCELNIRL</sequence>
<dbReference type="PANTHER" id="PTHR12654">
    <property type="entry name" value="BILE ACID BETA-GLUCOSIDASE-RELATED"/>
    <property type="match status" value="1"/>
</dbReference>
<dbReference type="InterPro" id="IPR024462">
    <property type="entry name" value="GH116_N"/>
</dbReference>
<dbReference type="AlphaFoldDB" id="A0A0M3J6S7"/>
<reference evidence="2 3" key="2">
    <citation type="submission" date="2018-11" db="EMBL/GenBank/DDBJ databases">
        <authorList>
            <consortium name="Pathogen Informatics"/>
        </authorList>
    </citation>
    <scope>NUCLEOTIDE SEQUENCE [LARGE SCALE GENOMIC DNA]</scope>
</reference>
<feature type="domain" description="Glycosyl-hydrolase family 116 N-terminal" evidence="1">
    <location>
        <begin position="80"/>
        <end position="120"/>
    </location>
</feature>
<reference evidence="4" key="1">
    <citation type="submission" date="2017-02" db="UniProtKB">
        <authorList>
            <consortium name="WormBaseParasite"/>
        </authorList>
    </citation>
    <scope>IDENTIFICATION</scope>
</reference>